<dbReference type="InterPro" id="IPR004090">
    <property type="entry name" value="Chemotax_Me-accpt_rcpt"/>
</dbReference>
<dbReference type="PANTHER" id="PTHR32089:SF112">
    <property type="entry name" value="LYSOZYME-LIKE PROTEIN-RELATED"/>
    <property type="match status" value="1"/>
</dbReference>
<evidence type="ECO:0000256" key="1">
    <source>
        <dbReference type="ARBA" id="ARBA00004236"/>
    </source>
</evidence>
<dbReference type="GO" id="GO:0006935">
    <property type="term" value="P:chemotaxis"/>
    <property type="evidence" value="ECO:0007669"/>
    <property type="project" value="InterPro"/>
</dbReference>
<keyword evidence="3 7" id="KW-0472">Membrane</keyword>
<evidence type="ECO:0000313" key="11">
    <source>
        <dbReference type="Proteomes" id="UP000219636"/>
    </source>
</evidence>
<keyword evidence="11" id="KW-1185">Reference proteome</keyword>
<dbReference type="Pfam" id="PF00672">
    <property type="entry name" value="HAMP"/>
    <property type="match status" value="1"/>
</dbReference>
<feature type="transmembrane region" description="Helical" evidence="7">
    <location>
        <begin position="184"/>
        <end position="204"/>
    </location>
</feature>
<evidence type="ECO:0000256" key="2">
    <source>
        <dbReference type="ARBA" id="ARBA00022475"/>
    </source>
</evidence>
<evidence type="ECO:0000259" key="8">
    <source>
        <dbReference type="PROSITE" id="PS50111"/>
    </source>
</evidence>
<dbReference type="Proteomes" id="UP000219636">
    <property type="component" value="Unassembled WGS sequence"/>
</dbReference>
<dbReference type="SUPFAM" id="SSF58104">
    <property type="entry name" value="Methyl-accepting chemotaxis protein (MCP) signaling domain"/>
    <property type="match status" value="1"/>
</dbReference>
<dbReference type="PRINTS" id="PR00260">
    <property type="entry name" value="CHEMTRNSDUCR"/>
</dbReference>
<dbReference type="SMART" id="SM00304">
    <property type="entry name" value="HAMP"/>
    <property type="match status" value="1"/>
</dbReference>
<comment type="subcellular location">
    <subcellularLocation>
        <location evidence="1">Cell membrane</location>
    </subcellularLocation>
</comment>
<dbReference type="PANTHER" id="PTHR32089">
    <property type="entry name" value="METHYL-ACCEPTING CHEMOTAXIS PROTEIN MCPB"/>
    <property type="match status" value="1"/>
</dbReference>
<dbReference type="SMART" id="SM00283">
    <property type="entry name" value="MA"/>
    <property type="match status" value="1"/>
</dbReference>
<reference evidence="11" key="1">
    <citation type="submission" date="2017-08" db="EMBL/GenBank/DDBJ databases">
        <authorList>
            <person name="Varghese N."/>
            <person name="Submissions S."/>
        </authorList>
    </citation>
    <scope>NUCLEOTIDE SEQUENCE [LARGE SCALE GENOMIC DNA]</scope>
    <source>
        <strain evidence="11">JC22</strain>
    </source>
</reference>
<evidence type="ECO:0000256" key="6">
    <source>
        <dbReference type="PROSITE-ProRule" id="PRU00284"/>
    </source>
</evidence>
<dbReference type="EMBL" id="OBMQ01000019">
    <property type="protein sequence ID" value="SOC25707.1"/>
    <property type="molecule type" value="Genomic_DNA"/>
</dbReference>
<feature type="domain" description="HAMP" evidence="9">
    <location>
        <begin position="205"/>
        <end position="258"/>
    </location>
</feature>
<dbReference type="GO" id="GO:0007165">
    <property type="term" value="P:signal transduction"/>
    <property type="evidence" value="ECO:0007669"/>
    <property type="project" value="UniProtKB-KW"/>
</dbReference>
<feature type="domain" description="Methyl-accepting transducer" evidence="8">
    <location>
        <begin position="277"/>
        <end position="513"/>
    </location>
</feature>
<evidence type="ECO:0000256" key="7">
    <source>
        <dbReference type="SAM" id="Phobius"/>
    </source>
</evidence>
<keyword evidence="7" id="KW-1133">Transmembrane helix</keyword>
<dbReference type="GO" id="GO:0005886">
    <property type="term" value="C:plasma membrane"/>
    <property type="evidence" value="ECO:0007669"/>
    <property type="project" value="UniProtKB-SubCell"/>
</dbReference>
<evidence type="ECO:0000256" key="4">
    <source>
        <dbReference type="ARBA" id="ARBA00023224"/>
    </source>
</evidence>
<name>A0A285TR01_9BACL</name>
<sequence length="563" mass="62240">MKIKSLIKISIILTLVLIALIVWSSISFLDKTTERKNMLILDKELTLLAVQLHDATNYLSTEIKSYAQFGDKVHHDNYLREMNETKTREKIISQLQEHHIPNNLLDLANEYIKNSNELIVIEEVAMLAVEKGESSKARTLLFGSKYKAGEEKVGETLNKFNSELEQWIQSEVDAKNKELNVSQMILFASIIFLMISSFSSLLLIRQKLRPLDKLTSTATQIADGDLRFEEVDVKVKDEIGVLTESFNQMAKNLKDILQQVSLYSEQVASSAEELMASAEQTSSATNQVVIAIQDVARNVEIQDQNTDESARAIAEITQGVQSIAESSSQVAESVQETTSQANLGNTNVQKVIEQMNFIYKTSRDTKLVMNELESKSNEIGNIIELITGIADQTNLLALNAAIESARAGEHGKGFAVVADEVRKLAEQSRESANRISNIIQIMQAETLKAAEMTVKGNEEISNGLKLTEETSETFKQILNSIAHVNSQTQELSAISEEMSASAQQVNASIDEVSILAKTTAGSANEIASASEEQLATLEEVTSSSTSLANMAEELREIVRKFKL</sequence>
<dbReference type="PROSITE" id="PS50111">
    <property type="entry name" value="CHEMOTAXIS_TRANSDUC_2"/>
    <property type="match status" value="1"/>
</dbReference>
<evidence type="ECO:0000256" key="5">
    <source>
        <dbReference type="ARBA" id="ARBA00029447"/>
    </source>
</evidence>
<evidence type="ECO:0000259" key="9">
    <source>
        <dbReference type="PROSITE" id="PS50885"/>
    </source>
</evidence>
<dbReference type="PROSITE" id="PS50885">
    <property type="entry name" value="HAMP"/>
    <property type="match status" value="1"/>
</dbReference>
<proteinExistence type="inferred from homology"/>
<keyword evidence="2" id="KW-1003">Cell membrane</keyword>
<comment type="similarity">
    <text evidence="5">Belongs to the methyl-accepting chemotaxis (MCP) protein family.</text>
</comment>
<organism evidence="10 11">
    <name type="scientific">Ureibacillus xyleni</name>
    <dbReference type="NCBI Taxonomy" id="614648"/>
    <lineage>
        <taxon>Bacteria</taxon>
        <taxon>Bacillati</taxon>
        <taxon>Bacillota</taxon>
        <taxon>Bacilli</taxon>
        <taxon>Bacillales</taxon>
        <taxon>Caryophanaceae</taxon>
        <taxon>Ureibacillus</taxon>
    </lineage>
</organism>
<dbReference type="Pfam" id="PF00015">
    <property type="entry name" value="MCPsignal"/>
    <property type="match status" value="1"/>
</dbReference>
<dbReference type="CDD" id="cd06225">
    <property type="entry name" value="HAMP"/>
    <property type="match status" value="1"/>
</dbReference>
<dbReference type="SUPFAM" id="SSF158472">
    <property type="entry name" value="HAMP domain-like"/>
    <property type="match status" value="1"/>
</dbReference>
<keyword evidence="7" id="KW-0812">Transmembrane</keyword>
<dbReference type="InterPro" id="IPR004089">
    <property type="entry name" value="MCPsignal_dom"/>
</dbReference>
<dbReference type="GO" id="GO:0004888">
    <property type="term" value="F:transmembrane signaling receptor activity"/>
    <property type="evidence" value="ECO:0007669"/>
    <property type="project" value="InterPro"/>
</dbReference>
<gene>
    <name evidence="10" type="ORF">SAMN05880501_11938</name>
</gene>
<dbReference type="AlphaFoldDB" id="A0A285TR01"/>
<protein>
    <submittedName>
        <fullName evidence="10">Methyl-accepting chemotaxis protein</fullName>
    </submittedName>
</protein>
<dbReference type="CDD" id="cd11386">
    <property type="entry name" value="MCP_signal"/>
    <property type="match status" value="1"/>
</dbReference>
<dbReference type="Gene3D" id="6.10.340.10">
    <property type="match status" value="1"/>
</dbReference>
<dbReference type="OrthoDB" id="107771at2"/>
<dbReference type="Gene3D" id="1.10.287.950">
    <property type="entry name" value="Methyl-accepting chemotaxis protein"/>
    <property type="match status" value="1"/>
</dbReference>
<evidence type="ECO:0000313" key="10">
    <source>
        <dbReference type="EMBL" id="SOC25707.1"/>
    </source>
</evidence>
<accession>A0A285TR01</accession>
<evidence type="ECO:0000256" key="3">
    <source>
        <dbReference type="ARBA" id="ARBA00023136"/>
    </source>
</evidence>
<dbReference type="InterPro" id="IPR003660">
    <property type="entry name" value="HAMP_dom"/>
</dbReference>
<dbReference type="RefSeq" id="WP_097075231.1">
    <property type="nucleotide sequence ID" value="NZ_OBMQ01000019.1"/>
</dbReference>
<keyword evidence="4 6" id="KW-0807">Transducer</keyword>